<evidence type="ECO:0000256" key="1">
    <source>
        <dbReference type="SAM" id="MobiDB-lite"/>
    </source>
</evidence>
<evidence type="ECO:0000313" key="2">
    <source>
        <dbReference type="EMBL" id="EWM22554.1"/>
    </source>
</evidence>
<dbReference type="EMBL" id="AZIL01002154">
    <property type="protein sequence ID" value="EWM22554.1"/>
    <property type="molecule type" value="Genomic_DNA"/>
</dbReference>
<comment type="caution">
    <text evidence="2">The sequence shown here is derived from an EMBL/GenBank/DDBJ whole genome shotgun (WGS) entry which is preliminary data.</text>
</comment>
<dbReference type="Proteomes" id="UP000019335">
    <property type="component" value="Unassembled WGS sequence"/>
</dbReference>
<feature type="compositionally biased region" description="Basic and acidic residues" evidence="1">
    <location>
        <begin position="32"/>
        <end position="45"/>
    </location>
</feature>
<evidence type="ECO:0000313" key="3">
    <source>
        <dbReference type="Proteomes" id="UP000019335"/>
    </source>
</evidence>
<proteinExistence type="predicted"/>
<organism evidence="2 3">
    <name type="scientific">Nannochloropsis gaditana</name>
    <dbReference type="NCBI Taxonomy" id="72520"/>
    <lineage>
        <taxon>Eukaryota</taxon>
        <taxon>Sar</taxon>
        <taxon>Stramenopiles</taxon>
        <taxon>Ochrophyta</taxon>
        <taxon>Eustigmatophyceae</taxon>
        <taxon>Eustigmatales</taxon>
        <taxon>Monodopsidaceae</taxon>
        <taxon>Nannochloropsis</taxon>
    </lineage>
</organism>
<sequence length="120" mass="13119">MTRIEGTRQAKYGSRGRNETPIMATGVTKYSSWDEKGERNCDTPSREASGVGDGVVWGRARPGMDHEGEGERFDPVQNVGHGTRRWMGKPMVETRRNSGAFQGENRGSLSLCMIGGAKEG</sequence>
<feature type="region of interest" description="Disordered" evidence="1">
    <location>
        <begin position="1"/>
        <end position="84"/>
    </location>
</feature>
<feature type="compositionally biased region" description="Basic and acidic residues" evidence="1">
    <location>
        <begin position="62"/>
        <end position="74"/>
    </location>
</feature>
<protein>
    <submittedName>
        <fullName evidence="2">Uncharacterized protein</fullName>
    </submittedName>
</protein>
<name>W7TPB8_9STRA</name>
<dbReference type="AlphaFoldDB" id="W7TPB8"/>
<keyword evidence="3" id="KW-1185">Reference proteome</keyword>
<reference evidence="2 3" key="1">
    <citation type="journal article" date="2014" name="Mol. Plant">
        <title>Chromosome Scale Genome Assembly and Transcriptome Profiling of Nannochloropsis gaditana in Nitrogen Depletion.</title>
        <authorList>
            <person name="Corteggiani Carpinelli E."/>
            <person name="Telatin A."/>
            <person name="Vitulo N."/>
            <person name="Forcato C."/>
            <person name="D'Angelo M."/>
            <person name="Schiavon R."/>
            <person name="Vezzi A."/>
            <person name="Giacometti G.M."/>
            <person name="Morosinotto T."/>
            <person name="Valle G."/>
        </authorList>
    </citation>
    <scope>NUCLEOTIDE SEQUENCE [LARGE SCALE GENOMIC DNA]</scope>
    <source>
        <strain evidence="2 3">B-31</strain>
    </source>
</reference>
<accession>W7TPB8</accession>
<gene>
    <name evidence="2" type="ORF">Naga_100730g2</name>
</gene>